<dbReference type="Gene3D" id="3.50.50.60">
    <property type="entry name" value="FAD/NAD(P)-binding domain"/>
    <property type="match status" value="1"/>
</dbReference>
<dbReference type="Pfam" id="PF07992">
    <property type="entry name" value="Pyr_redox_2"/>
    <property type="match status" value="1"/>
</dbReference>
<keyword evidence="4" id="KW-0285">Flavoprotein</keyword>
<dbReference type="GO" id="GO:0032259">
    <property type="term" value="P:methylation"/>
    <property type="evidence" value="ECO:0007669"/>
    <property type="project" value="UniProtKB-KW"/>
</dbReference>
<dbReference type="AlphaFoldDB" id="A0A348WC94"/>
<evidence type="ECO:0000256" key="4">
    <source>
        <dbReference type="ARBA" id="ARBA00022630"/>
    </source>
</evidence>
<evidence type="ECO:0000256" key="3">
    <source>
        <dbReference type="ARBA" id="ARBA00011048"/>
    </source>
</evidence>
<dbReference type="EMBL" id="DMVW01000097">
    <property type="protein sequence ID" value="HAR52156.1"/>
    <property type="molecule type" value="Genomic_DNA"/>
</dbReference>
<accession>A0A348WC94</accession>
<dbReference type="PANTHER" id="PTHR42917:SF2">
    <property type="entry name" value="2,4-DIENOYL-COA REDUCTASE [(2E)-ENOYL-COA-PRODUCING]"/>
    <property type="match status" value="1"/>
</dbReference>
<evidence type="ECO:0000256" key="9">
    <source>
        <dbReference type="ARBA" id="ARBA00023014"/>
    </source>
</evidence>
<dbReference type="CDD" id="cd04734">
    <property type="entry name" value="OYE_like_3_FMN"/>
    <property type="match status" value="1"/>
</dbReference>
<evidence type="ECO:0000256" key="1">
    <source>
        <dbReference type="ARBA" id="ARBA00001917"/>
    </source>
</evidence>
<evidence type="ECO:0000256" key="2">
    <source>
        <dbReference type="ARBA" id="ARBA00001966"/>
    </source>
</evidence>
<name>A0A348WC94_9RHOB</name>
<dbReference type="InterPro" id="IPR036188">
    <property type="entry name" value="FAD/NAD-bd_sf"/>
</dbReference>
<dbReference type="GO" id="GO:0051536">
    <property type="term" value="F:iron-sulfur cluster binding"/>
    <property type="evidence" value="ECO:0007669"/>
    <property type="project" value="UniProtKB-KW"/>
</dbReference>
<dbReference type="GO" id="GO:0008168">
    <property type="term" value="F:methyltransferase activity"/>
    <property type="evidence" value="ECO:0007669"/>
    <property type="project" value="UniProtKB-KW"/>
</dbReference>
<evidence type="ECO:0000256" key="6">
    <source>
        <dbReference type="ARBA" id="ARBA00022723"/>
    </source>
</evidence>
<keyword evidence="12" id="KW-0489">Methyltransferase</keyword>
<evidence type="ECO:0000256" key="8">
    <source>
        <dbReference type="ARBA" id="ARBA00023004"/>
    </source>
</evidence>
<evidence type="ECO:0000259" key="11">
    <source>
        <dbReference type="Pfam" id="PF07992"/>
    </source>
</evidence>
<reference evidence="12 13" key="1">
    <citation type="journal article" date="2018" name="Nat. Biotechnol.">
        <title>A standardized bacterial taxonomy based on genome phylogeny substantially revises the tree of life.</title>
        <authorList>
            <person name="Parks D.H."/>
            <person name="Chuvochina M."/>
            <person name="Waite D.W."/>
            <person name="Rinke C."/>
            <person name="Skarshewski A."/>
            <person name="Chaumeil P.A."/>
            <person name="Hugenholtz P."/>
        </authorList>
    </citation>
    <scope>NUCLEOTIDE SEQUENCE [LARGE SCALE GENOMIC DNA]</scope>
    <source>
        <strain evidence="12">UBA9169</strain>
    </source>
</reference>
<evidence type="ECO:0000259" key="10">
    <source>
        <dbReference type="Pfam" id="PF00724"/>
    </source>
</evidence>
<dbReference type="SUPFAM" id="SSF51395">
    <property type="entry name" value="FMN-linked oxidoreductases"/>
    <property type="match status" value="1"/>
</dbReference>
<dbReference type="GO" id="GO:0008670">
    <property type="term" value="F:2,4-dienoyl-CoA reductase (NADPH) activity"/>
    <property type="evidence" value="ECO:0007669"/>
    <property type="project" value="TreeGrafter"/>
</dbReference>
<dbReference type="PANTHER" id="PTHR42917">
    <property type="entry name" value="2,4-DIENOYL-COA REDUCTASE"/>
    <property type="match status" value="1"/>
</dbReference>
<keyword evidence="8" id="KW-0408">Iron</keyword>
<feature type="domain" description="FAD/NAD(P)-binding" evidence="11">
    <location>
        <begin position="387"/>
        <end position="632"/>
    </location>
</feature>
<sequence length="677" mass="72690">MNTDPLLTPFQLRHLTLRNRIMSTAHAPSYEEGGHPRDRYRLYHEEKAKGGIGLTIIGGSTNIAPDSPSVFGQLYAGDDSIIPWFQKLTDGVRAHGAAVMCQITHMGRRTAWDDGHWLPVAGPSVTRERAHRAIPKAMEAEDIRRIIAQFAAAARRCQQGGFDGIELLSHSHLLGQFLSPLVNQRDDEYGGSLENRLRLTLQVIEAVREAVGPDMILGMRVTGDELTAGGLTADDCVTIAQQISATGAVDFLNILAGAPYDDLGLAGWVPPMGLPAAAHLGVASRIRHAVDLPIFHAGGIADIATARHAVAEGHVDLIGMTRAHMADPYLVAKLARGDETRIRPCVGLGYCVDRVNQGKAAVCGHNPATGREALMPHVIAPAPAPRKIVVVGGGPGGLEAARICALRGHQVVLFEASDRLGGQLKLASSGITRRQIWGVADWLIEEVTHLGVDLRLNHYAEADDILAETPDVVLLATGGWPDTPHFDGAELSVSSWDVLSGEARLSGEVLLFDELGDHPALTCADVLARKGCTVTHVTPDRATAQDLGPTNSAVALRDLARQGVTFHCLQDIAAIRQQGNRKEVTLRHVLTGDTTTRIVDHVVIEQGTIPMDALYHDLKPQARNLGQVDQDALLEGRAPLIPLQDGGSYLLARLGDAIASRNIHAALYDALRLCKDL</sequence>
<dbReference type="InterPro" id="IPR023753">
    <property type="entry name" value="FAD/NAD-binding_dom"/>
</dbReference>
<keyword evidence="6" id="KW-0479">Metal-binding</keyword>
<comment type="cofactor">
    <cofactor evidence="2">
        <name>[4Fe-4S] cluster</name>
        <dbReference type="ChEBI" id="CHEBI:49883"/>
    </cofactor>
</comment>
<keyword evidence="5" id="KW-0288">FMN</keyword>
<dbReference type="GO" id="GO:0010181">
    <property type="term" value="F:FMN binding"/>
    <property type="evidence" value="ECO:0007669"/>
    <property type="project" value="InterPro"/>
</dbReference>
<evidence type="ECO:0000256" key="7">
    <source>
        <dbReference type="ARBA" id="ARBA00023002"/>
    </source>
</evidence>
<dbReference type="Pfam" id="PF00724">
    <property type="entry name" value="Oxidored_FMN"/>
    <property type="match status" value="1"/>
</dbReference>
<dbReference type="Gene3D" id="3.40.50.720">
    <property type="entry name" value="NAD(P)-binding Rossmann-like Domain"/>
    <property type="match status" value="1"/>
</dbReference>
<comment type="similarity">
    <text evidence="3">In the N-terminal section; belongs to the NADH:flavin oxidoreductase/NADH oxidase family.</text>
</comment>
<protein>
    <submittedName>
        <fullName evidence="12">N-methylproline demethylase</fullName>
    </submittedName>
</protein>
<dbReference type="InterPro" id="IPR013785">
    <property type="entry name" value="Aldolase_TIM"/>
</dbReference>
<comment type="caution">
    <text evidence="12">The sequence shown here is derived from an EMBL/GenBank/DDBJ whole genome shotgun (WGS) entry which is preliminary data.</text>
</comment>
<keyword evidence="7" id="KW-0560">Oxidoreductase</keyword>
<feature type="domain" description="NADH:flavin oxidoreductase/NADH oxidase N-terminal" evidence="10">
    <location>
        <begin position="6"/>
        <end position="338"/>
    </location>
</feature>
<dbReference type="InterPro" id="IPR001155">
    <property type="entry name" value="OxRdtase_FMN_N"/>
</dbReference>
<organism evidence="12 13">
    <name type="scientific">Roseovarius nubinhibens</name>
    <dbReference type="NCBI Taxonomy" id="314263"/>
    <lineage>
        <taxon>Bacteria</taxon>
        <taxon>Pseudomonadati</taxon>
        <taxon>Pseudomonadota</taxon>
        <taxon>Alphaproteobacteria</taxon>
        <taxon>Rhodobacterales</taxon>
        <taxon>Roseobacteraceae</taxon>
        <taxon>Roseovarius</taxon>
    </lineage>
</organism>
<comment type="cofactor">
    <cofactor evidence="1">
        <name>FMN</name>
        <dbReference type="ChEBI" id="CHEBI:58210"/>
    </cofactor>
</comment>
<dbReference type="Gene3D" id="3.20.20.70">
    <property type="entry name" value="Aldolase class I"/>
    <property type="match status" value="1"/>
</dbReference>
<evidence type="ECO:0000256" key="5">
    <source>
        <dbReference type="ARBA" id="ARBA00022643"/>
    </source>
</evidence>
<dbReference type="PRINTS" id="PR00411">
    <property type="entry name" value="PNDRDTASEI"/>
</dbReference>
<dbReference type="SUPFAM" id="SSF51905">
    <property type="entry name" value="FAD/NAD(P)-binding domain"/>
    <property type="match status" value="1"/>
</dbReference>
<evidence type="ECO:0000313" key="13">
    <source>
        <dbReference type="Proteomes" id="UP000264719"/>
    </source>
</evidence>
<keyword evidence="9" id="KW-0411">Iron-sulfur</keyword>
<dbReference type="GO" id="GO:0046872">
    <property type="term" value="F:metal ion binding"/>
    <property type="evidence" value="ECO:0007669"/>
    <property type="project" value="UniProtKB-KW"/>
</dbReference>
<dbReference type="Proteomes" id="UP000264719">
    <property type="component" value="Unassembled WGS sequence"/>
</dbReference>
<keyword evidence="12" id="KW-0808">Transferase</keyword>
<dbReference type="InterPro" id="IPR051793">
    <property type="entry name" value="NADH:flavin_oxidoreductase"/>
</dbReference>
<gene>
    <name evidence="12" type="ORF">DCS45_09815</name>
</gene>
<dbReference type="RefSeq" id="WP_339855192.1">
    <property type="nucleotide sequence ID" value="NZ_CAXAXR010000017.1"/>
</dbReference>
<dbReference type="GO" id="GO:0033543">
    <property type="term" value="P:fatty acid beta-oxidation, unsaturated, even number, reductase/isomerase pathway"/>
    <property type="evidence" value="ECO:0007669"/>
    <property type="project" value="TreeGrafter"/>
</dbReference>
<proteinExistence type="inferred from homology"/>
<evidence type="ECO:0000313" key="12">
    <source>
        <dbReference type="EMBL" id="HAR52156.1"/>
    </source>
</evidence>